<name>A0A1E7DS20_9BACI</name>
<dbReference type="PANTHER" id="PTHR44757">
    <property type="entry name" value="DIGUANYLATE CYCLASE DGCP"/>
    <property type="match status" value="1"/>
</dbReference>
<evidence type="ECO:0000259" key="2">
    <source>
        <dbReference type="PROSITE" id="PS50113"/>
    </source>
</evidence>
<dbReference type="NCBIfam" id="TIGR00229">
    <property type="entry name" value="sensory_box"/>
    <property type="match status" value="2"/>
</dbReference>
<dbReference type="CDD" id="cd00130">
    <property type="entry name" value="PAS"/>
    <property type="match status" value="2"/>
</dbReference>
<dbReference type="Proteomes" id="UP000095658">
    <property type="component" value="Unassembled WGS sequence"/>
</dbReference>
<feature type="domain" description="EAL" evidence="3">
    <location>
        <begin position="445"/>
        <end position="696"/>
    </location>
</feature>
<dbReference type="InterPro" id="IPR000014">
    <property type="entry name" value="PAS"/>
</dbReference>
<dbReference type="FunFam" id="3.20.20.450:FF:000001">
    <property type="entry name" value="Cyclic di-GMP phosphodiesterase yahA"/>
    <property type="match status" value="1"/>
</dbReference>
<dbReference type="EMBL" id="MAMP01000012">
    <property type="protein sequence ID" value="OES45870.1"/>
    <property type="molecule type" value="Genomic_DNA"/>
</dbReference>
<dbReference type="InterPro" id="IPR001633">
    <property type="entry name" value="EAL_dom"/>
</dbReference>
<dbReference type="InterPro" id="IPR035965">
    <property type="entry name" value="PAS-like_dom_sf"/>
</dbReference>
<dbReference type="PROSITE" id="PS50112">
    <property type="entry name" value="PAS"/>
    <property type="match status" value="2"/>
</dbReference>
<sequence>MRDFITQLTDHNEKNHAEFSFYQTMFHTLIENASVGMYILGDETYSYVNTYYANLLGYTKSELTNGEVPLDKIIHPDDFPMIQKKIEKRKLKEKSEGCYRIRKLKKDGSLIYTEIHSTVAEIDGDVTLFGTVIDITERVVAENLLQESNERYESLFHNSPDAIFTFDDDGKFIHANPASETITGYSANELLEISFAPLVIPEDLPKAIIHFEKAKKGVASSSDITIMKKNGEKIHLNATHFPMKINEEIIGTYGIARDITQKILLDQQMEQLAFYDTLTKLPNRKLFEDRLSQMVCFSDEDRPSFAVLFLDIDRFKLINDSLGHHIGDELLKMFAERLKQNLRKTDTISRLAGDEFTILLSEVSQEEAIKLAEHINQIMKEPFDVAGHSITVAISIGLAFSSGKEENNAQELIRHADTAMYYTKKYKRNSYTIYTEEMDLNASYKLAIERDLKNAVLNNELELYYQPIMDLKTGKLTALEALIRWNHPEFGLIPPNDFIPIAEESRQIIGIGTWVLRAACRQSKKWQDSGIPPFKIAVNISTKQLQQAEFVDEVLTILEETNLESKWLELEVTESILMDDVGFIKESLLKLKEADISISIDDFGTGYTSLSYLRQYPFDKVKIDRSFIDDINNDLNGKRITSAIISLAHSLEMNVVGEGIEDEIQLEYLKKENCDEGQGYFFNRPLPAHSLPFNQR</sequence>
<dbReference type="InterPro" id="IPR000700">
    <property type="entry name" value="PAS-assoc_C"/>
</dbReference>
<feature type="domain" description="PAS" evidence="1">
    <location>
        <begin position="148"/>
        <end position="203"/>
    </location>
</feature>
<comment type="caution">
    <text evidence="5">The sequence shown here is derived from an EMBL/GenBank/DDBJ whole genome shotgun (WGS) entry which is preliminary data.</text>
</comment>
<dbReference type="NCBIfam" id="TIGR00254">
    <property type="entry name" value="GGDEF"/>
    <property type="match status" value="1"/>
</dbReference>
<dbReference type="InterPro" id="IPR035919">
    <property type="entry name" value="EAL_sf"/>
</dbReference>
<dbReference type="InterPro" id="IPR013655">
    <property type="entry name" value="PAS_fold_3"/>
</dbReference>
<dbReference type="InterPro" id="IPR001610">
    <property type="entry name" value="PAC"/>
</dbReference>
<protein>
    <submittedName>
        <fullName evidence="5">Diguanylate cyclase</fullName>
    </submittedName>
</protein>
<feature type="domain" description="PAS" evidence="1">
    <location>
        <begin position="47"/>
        <end position="94"/>
    </location>
</feature>
<dbReference type="Gene3D" id="3.20.20.450">
    <property type="entry name" value="EAL domain"/>
    <property type="match status" value="1"/>
</dbReference>
<dbReference type="PROSITE" id="PS50887">
    <property type="entry name" value="GGDEF"/>
    <property type="match status" value="1"/>
</dbReference>
<dbReference type="InterPro" id="IPR000160">
    <property type="entry name" value="GGDEF_dom"/>
</dbReference>
<dbReference type="PROSITE" id="PS50113">
    <property type="entry name" value="PAC"/>
    <property type="match status" value="2"/>
</dbReference>
<dbReference type="SMART" id="SM00267">
    <property type="entry name" value="GGDEF"/>
    <property type="match status" value="1"/>
</dbReference>
<keyword evidence="6" id="KW-1185">Reference proteome</keyword>
<gene>
    <name evidence="5" type="ORF">BA724_02425</name>
</gene>
<dbReference type="SMART" id="SM00091">
    <property type="entry name" value="PAS"/>
    <property type="match status" value="2"/>
</dbReference>
<dbReference type="PROSITE" id="PS50883">
    <property type="entry name" value="EAL"/>
    <property type="match status" value="1"/>
</dbReference>
<dbReference type="SUPFAM" id="SSF141868">
    <property type="entry name" value="EAL domain-like"/>
    <property type="match status" value="1"/>
</dbReference>
<dbReference type="InterPro" id="IPR029787">
    <property type="entry name" value="Nucleotide_cyclase"/>
</dbReference>
<dbReference type="Gene3D" id="3.30.450.20">
    <property type="entry name" value="PAS domain"/>
    <property type="match status" value="2"/>
</dbReference>
<dbReference type="SUPFAM" id="SSF55785">
    <property type="entry name" value="PYP-like sensor domain (PAS domain)"/>
    <property type="match status" value="2"/>
</dbReference>
<evidence type="ECO:0000259" key="1">
    <source>
        <dbReference type="PROSITE" id="PS50112"/>
    </source>
</evidence>
<dbReference type="InterPro" id="IPR043128">
    <property type="entry name" value="Rev_trsase/Diguanyl_cyclase"/>
</dbReference>
<dbReference type="FunFam" id="3.30.70.270:FF:000001">
    <property type="entry name" value="Diguanylate cyclase domain protein"/>
    <property type="match status" value="1"/>
</dbReference>
<dbReference type="AlphaFoldDB" id="A0A1E7DS20"/>
<dbReference type="STRING" id="1714016.BA724_02425"/>
<dbReference type="Pfam" id="PF00563">
    <property type="entry name" value="EAL"/>
    <property type="match status" value="1"/>
</dbReference>
<dbReference type="Pfam" id="PF08448">
    <property type="entry name" value="PAS_4"/>
    <property type="match status" value="1"/>
</dbReference>
<evidence type="ECO:0000313" key="6">
    <source>
        <dbReference type="Proteomes" id="UP000095658"/>
    </source>
</evidence>
<evidence type="ECO:0000313" key="5">
    <source>
        <dbReference type="EMBL" id="OES45870.1"/>
    </source>
</evidence>
<dbReference type="Pfam" id="PF08447">
    <property type="entry name" value="PAS_3"/>
    <property type="match status" value="1"/>
</dbReference>
<dbReference type="InterPro" id="IPR052155">
    <property type="entry name" value="Biofilm_reg_signaling"/>
</dbReference>
<dbReference type="SMART" id="SM00086">
    <property type="entry name" value="PAC"/>
    <property type="match status" value="2"/>
</dbReference>
<accession>A0A1E7DS20</accession>
<dbReference type="CDD" id="cd01949">
    <property type="entry name" value="GGDEF"/>
    <property type="match status" value="1"/>
</dbReference>
<dbReference type="PANTHER" id="PTHR44757:SF2">
    <property type="entry name" value="BIOFILM ARCHITECTURE MAINTENANCE PROTEIN MBAA"/>
    <property type="match status" value="1"/>
</dbReference>
<dbReference type="SUPFAM" id="SSF55073">
    <property type="entry name" value="Nucleotide cyclase"/>
    <property type="match status" value="1"/>
</dbReference>
<evidence type="ECO:0000259" key="3">
    <source>
        <dbReference type="PROSITE" id="PS50883"/>
    </source>
</evidence>
<dbReference type="InterPro" id="IPR013656">
    <property type="entry name" value="PAS_4"/>
</dbReference>
<feature type="domain" description="GGDEF" evidence="4">
    <location>
        <begin position="303"/>
        <end position="436"/>
    </location>
</feature>
<organism evidence="5 6">
    <name type="scientific">Domibacillus iocasae</name>
    <dbReference type="NCBI Taxonomy" id="1714016"/>
    <lineage>
        <taxon>Bacteria</taxon>
        <taxon>Bacillati</taxon>
        <taxon>Bacillota</taxon>
        <taxon>Bacilli</taxon>
        <taxon>Bacillales</taxon>
        <taxon>Bacillaceae</taxon>
        <taxon>Domibacillus</taxon>
    </lineage>
</organism>
<dbReference type="Pfam" id="PF00990">
    <property type="entry name" value="GGDEF"/>
    <property type="match status" value="1"/>
</dbReference>
<evidence type="ECO:0000259" key="4">
    <source>
        <dbReference type="PROSITE" id="PS50887"/>
    </source>
</evidence>
<dbReference type="SMART" id="SM00052">
    <property type="entry name" value="EAL"/>
    <property type="match status" value="1"/>
</dbReference>
<reference evidence="5 6" key="1">
    <citation type="submission" date="2016-06" db="EMBL/GenBank/DDBJ databases">
        <title>Domibacillus iocasae genome sequencing.</title>
        <authorList>
            <person name="Verma A."/>
            <person name="Pal Y."/>
            <person name="Ojha A.K."/>
            <person name="Krishnamurthi S."/>
        </authorList>
    </citation>
    <scope>NUCLEOTIDE SEQUENCE [LARGE SCALE GENOMIC DNA]</scope>
    <source>
        <strain evidence="5 6">DSM 29979</strain>
    </source>
</reference>
<dbReference type="CDD" id="cd01948">
    <property type="entry name" value="EAL"/>
    <property type="match status" value="1"/>
</dbReference>
<proteinExistence type="predicted"/>
<dbReference type="Gene3D" id="3.30.70.270">
    <property type="match status" value="1"/>
</dbReference>
<feature type="domain" description="PAC" evidence="2">
    <location>
        <begin position="95"/>
        <end position="147"/>
    </location>
</feature>
<feature type="domain" description="PAC" evidence="2">
    <location>
        <begin position="220"/>
        <end position="271"/>
    </location>
</feature>